<comment type="cofactor">
    <cofactor evidence="1 13">
        <name>heme</name>
        <dbReference type="ChEBI" id="CHEBI:30413"/>
    </cofactor>
</comment>
<keyword evidence="11" id="KW-0443">Lipid metabolism</keyword>
<evidence type="ECO:0000313" key="19">
    <source>
        <dbReference type="Proteomes" id="UP001211907"/>
    </source>
</evidence>
<dbReference type="InterPro" id="IPR009081">
    <property type="entry name" value="PP-bd_ACP"/>
</dbReference>
<reference evidence="18" key="1">
    <citation type="submission" date="2020-05" db="EMBL/GenBank/DDBJ databases">
        <title>Phylogenomic resolution of chytrid fungi.</title>
        <authorList>
            <person name="Stajich J.E."/>
            <person name="Amses K."/>
            <person name="Simmons R."/>
            <person name="Seto K."/>
            <person name="Myers J."/>
            <person name="Bonds A."/>
            <person name="Quandt C.A."/>
            <person name="Barry K."/>
            <person name="Liu P."/>
            <person name="Grigoriev I."/>
            <person name="Longcore J.E."/>
            <person name="James T.Y."/>
        </authorList>
    </citation>
    <scope>NUCLEOTIDE SEQUENCE</scope>
    <source>
        <strain evidence="18">JEL0513</strain>
    </source>
</reference>
<dbReference type="HAMAP" id="MF_01217">
    <property type="entry name" value="Acyl_carrier"/>
    <property type="match status" value="1"/>
</dbReference>
<dbReference type="InterPro" id="IPR036065">
    <property type="entry name" value="BolA-like_sf"/>
</dbReference>
<evidence type="ECO:0000256" key="13">
    <source>
        <dbReference type="PIRSR" id="PIRSR602401-1"/>
    </source>
</evidence>
<dbReference type="PANTHER" id="PTHR24305">
    <property type="entry name" value="CYTOCHROME P450"/>
    <property type="match status" value="1"/>
</dbReference>
<feature type="transmembrane region" description="Helical" evidence="16">
    <location>
        <begin position="179"/>
        <end position="202"/>
    </location>
</feature>
<evidence type="ECO:0000256" key="10">
    <source>
        <dbReference type="ARBA" id="ARBA00023004"/>
    </source>
</evidence>
<dbReference type="Pfam" id="PF00067">
    <property type="entry name" value="p450"/>
    <property type="match status" value="1"/>
</dbReference>
<evidence type="ECO:0000256" key="12">
    <source>
        <dbReference type="ARBA" id="ARBA00023160"/>
    </source>
</evidence>
<dbReference type="SUPFAM" id="SSF82657">
    <property type="entry name" value="BolA-like"/>
    <property type="match status" value="1"/>
</dbReference>
<evidence type="ECO:0000256" key="5">
    <source>
        <dbReference type="ARBA" id="ARBA00022450"/>
    </source>
</evidence>
<keyword evidence="16" id="KW-0472">Membrane</keyword>
<dbReference type="InterPro" id="IPR036736">
    <property type="entry name" value="ACP-like_sf"/>
</dbReference>
<feature type="binding site" description="axial binding residue" evidence="13">
    <location>
        <position position="600"/>
    </location>
    <ligand>
        <name>heme</name>
        <dbReference type="ChEBI" id="CHEBI:30413"/>
    </ligand>
    <ligandPart>
        <name>Fe</name>
        <dbReference type="ChEBI" id="CHEBI:18248"/>
    </ligandPart>
</feature>
<dbReference type="GO" id="GO:0004497">
    <property type="term" value="F:monooxygenase activity"/>
    <property type="evidence" value="ECO:0007669"/>
    <property type="project" value="UniProtKB-KW"/>
</dbReference>
<dbReference type="Pfam" id="PF01722">
    <property type="entry name" value="BolA"/>
    <property type="match status" value="1"/>
</dbReference>
<dbReference type="GO" id="GO:0005506">
    <property type="term" value="F:iron ion binding"/>
    <property type="evidence" value="ECO:0007669"/>
    <property type="project" value="InterPro"/>
</dbReference>
<evidence type="ECO:0000256" key="11">
    <source>
        <dbReference type="ARBA" id="ARBA00023098"/>
    </source>
</evidence>
<evidence type="ECO:0000256" key="14">
    <source>
        <dbReference type="RuleBase" id="RU000461"/>
    </source>
</evidence>
<keyword evidence="7" id="KW-0597">Phosphoprotein</keyword>
<evidence type="ECO:0000256" key="9">
    <source>
        <dbReference type="ARBA" id="ARBA00022832"/>
    </source>
</evidence>
<keyword evidence="9" id="KW-0276">Fatty acid metabolism</keyword>
<keyword evidence="12 15" id="KW-0275">Fatty acid biosynthesis</keyword>
<protein>
    <recommendedName>
        <fullName evidence="15">Acyl carrier protein</fullName>
    </recommendedName>
</protein>
<evidence type="ECO:0000256" key="3">
    <source>
        <dbReference type="ARBA" id="ARBA00010617"/>
    </source>
</evidence>
<feature type="domain" description="Carrier" evidence="17">
    <location>
        <begin position="55"/>
        <end position="130"/>
    </location>
</feature>
<dbReference type="InterPro" id="IPR036396">
    <property type="entry name" value="Cyt_P450_sf"/>
</dbReference>
<keyword evidence="14" id="KW-0560">Oxidoreductase</keyword>
<dbReference type="GO" id="GO:0020037">
    <property type="term" value="F:heme binding"/>
    <property type="evidence" value="ECO:0007669"/>
    <property type="project" value="InterPro"/>
</dbReference>
<dbReference type="PRINTS" id="PR00385">
    <property type="entry name" value="P450"/>
</dbReference>
<comment type="similarity">
    <text evidence="3 14">Belongs to the cytochrome P450 family.</text>
</comment>
<comment type="similarity">
    <text evidence="4">Belongs to the acyl carrier protein (ACP) family.</text>
</comment>
<dbReference type="PROSITE" id="PS50075">
    <property type="entry name" value="CARRIER"/>
    <property type="match status" value="1"/>
</dbReference>
<dbReference type="Pfam" id="PF00550">
    <property type="entry name" value="PP-binding"/>
    <property type="match status" value="1"/>
</dbReference>
<dbReference type="Gene3D" id="3.30.300.90">
    <property type="entry name" value="BolA-like"/>
    <property type="match status" value="1"/>
</dbReference>
<evidence type="ECO:0000256" key="4">
    <source>
        <dbReference type="ARBA" id="ARBA00010930"/>
    </source>
</evidence>
<keyword evidence="16" id="KW-1133">Transmembrane helix</keyword>
<evidence type="ECO:0000259" key="17">
    <source>
        <dbReference type="PROSITE" id="PS50075"/>
    </source>
</evidence>
<gene>
    <name evidence="18" type="ORF">HK100_008790</name>
</gene>
<keyword evidence="16" id="KW-0812">Transmembrane</keyword>
<sequence>MSFALRFATRATATATASFPRATFAFVSPPCVAFALAPFARPRFYSGGAAALSKEQVQERVLNVLRDFDKVDASKLTLDSHFITDLGLDSLDQVEITIAVEEEFNIELSDRDADDILTARAAAEKDAQDKSDGCGQNFEVIVVSDLFDGKPLLARHRLVNDAAKDEISKIHAFSQVRVVMAYSIISLALVGAAATVLLAWAVTCNRTDQETSKLPFPNLPGGWPILGNILQRSKPGFSKLVRDSNQPAVFAKILNLPEFLVVEDPVALKQVFGAETIGAISISHAEFFGPNSILAKSGAEYKRFRGLCSKAVSKKAMKHLYFQIKTLAENEILKMSHDNDAATKGVLPIPYLESFAYKAICTFMVFSDPRQLDRLFQLQPHYANFIMGLSAKMVPWLDILNCKKRGLESKNHIFEVVVAIVQERRGIAAGNQGDDALSSFIQAQNEDGESLSDNEIAELFLVLLVAGLETTSKQTGTLLYYLTHILPETDFEAIQDEVRAEEAIDSESTISQLPLLDAFIKECMRISPVIPSVERTLKEEISINGITIPAGTNVHPFRDRSRYMATGAEFRLNNFLGKDAFDKTHGSLEYLPFGVGERMCLGMQLAKLEMKVILATILCDYDIKKGEATPVFHYFPTEYVESRVCIEPFAEA</sequence>
<organism evidence="18 19">
    <name type="scientific">Physocladia obscura</name>
    <dbReference type="NCBI Taxonomy" id="109957"/>
    <lineage>
        <taxon>Eukaryota</taxon>
        <taxon>Fungi</taxon>
        <taxon>Fungi incertae sedis</taxon>
        <taxon>Chytridiomycota</taxon>
        <taxon>Chytridiomycota incertae sedis</taxon>
        <taxon>Chytridiomycetes</taxon>
        <taxon>Chytridiales</taxon>
        <taxon>Chytriomycetaceae</taxon>
        <taxon>Physocladia</taxon>
    </lineage>
</organism>
<dbReference type="Gene3D" id="1.10.1200.10">
    <property type="entry name" value="ACP-like"/>
    <property type="match status" value="1"/>
</dbReference>
<dbReference type="GO" id="GO:0099128">
    <property type="term" value="C:mitochondrial [2Fe-2S] assembly complex"/>
    <property type="evidence" value="ECO:0007669"/>
    <property type="project" value="UniProtKB-ARBA"/>
</dbReference>
<comment type="caution">
    <text evidence="18">The sequence shown here is derived from an EMBL/GenBank/DDBJ whole genome shotgun (WGS) entry which is preliminary data.</text>
</comment>
<dbReference type="EMBL" id="JADGJH010000435">
    <property type="protein sequence ID" value="KAJ3129172.1"/>
    <property type="molecule type" value="Genomic_DNA"/>
</dbReference>
<keyword evidence="14" id="KW-0503">Monooxygenase</keyword>
<evidence type="ECO:0000256" key="16">
    <source>
        <dbReference type="SAM" id="Phobius"/>
    </source>
</evidence>
<dbReference type="PROSITE" id="PS00086">
    <property type="entry name" value="CYTOCHROME_P450"/>
    <property type="match status" value="1"/>
</dbReference>
<dbReference type="InterPro" id="IPR050121">
    <property type="entry name" value="Cytochrome_P450_monoxygenase"/>
</dbReference>
<keyword evidence="13 14" id="KW-0349">Heme</keyword>
<dbReference type="SUPFAM" id="SSF48264">
    <property type="entry name" value="Cytochrome P450"/>
    <property type="match status" value="1"/>
</dbReference>
<evidence type="ECO:0000313" key="18">
    <source>
        <dbReference type="EMBL" id="KAJ3129172.1"/>
    </source>
</evidence>
<dbReference type="GO" id="GO:0006633">
    <property type="term" value="P:fatty acid biosynthetic process"/>
    <property type="evidence" value="ECO:0007669"/>
    <property type="project" value="UniProtKB-KW"/>
</dbReference>
<evidence type="ECO:0000256" key="15">
    <source>
        <dbReference type="RuleBase" id="RU000722"/>
    </source>
</evidence>
<dbReference type="Proteomes" id="UP001211907">
    <property type="component" value="Unassembled WGS sequence"/>
</dbReference>
<dbReference type="GO" id="GO:0016705">
    <property type="term" value="F:oxidoreductase activity, acting on paired donors, with incorporation or reduction of molecular oxygen"/>
    <property type="evidence" value="ECO:0007669"/>
    <property type="project" value="InterPro"/>
</dbReference>
<name>A0AAD5XFE1_9FUNG</name>
<evidence type="ECO:0000256" key="7">
    <source>
        <dbReference type="ARBA" id="ARBA00022553"/>
    </source>
</evidence>
<evidence type="ECO:0000256" key="1">
    <source>
        <dbReference type="ARBA" id="ARBA00001971"/>
    </source>
</evidence>
<keyword evidence="8 13" id="KW-0479">Metal-binding</keyword>
<proteinExistence type="inferred from homology"/>
<dbReference type="SUPFAM" id="SSF47336">
    <property type="entry name" value="ACP-like"/>
    <property type="match status" value="1"/>
</dbReference>
<keyword evidence="19" id="KW-1185">Reference proteome</keyword>
<comment type="pathway">
    <text evidence="2">Lipid metabolism; fatty acid biosynthesis.</text>
</comment>
<keyword evidence="10 13" id="KW-0408">Iron</keyword>
<accession>A0AAD5XFE1</accession>
<keyword evidence="5 15" id="KW-0596">Phosphopantetheine</keyword>
<evidence type="ECO:0000256" key="2">
    <source>
        <dbReference type="ARBA" id="ARBA00005194"/>
    </source>
</evidence>
<dbReference type="AlphaFoldDB" id="A0AAD5XFE1"/>
<dbReference type="PANTHER" id="PTHR24305:SF166">
    <property type="entry name" value="CYTOCHROME P450 12A4, MITOCHONDRIAL-RELATED"/>
    <property type="match status" value="1"/>
</dbReference>
<dbReference type="FunFam" id="1.10.1200.10:FF:000003">
    <property type="entry name" value="Acyl carrier protein"/>
    <property type="match status" value="1"/>
</dbReference>
<dbReference type="InterPro" id="IPR002634">
    <property type="entry name" value="BolA"/>
</dbReference>
<comment type="function">
    <text evidence="15">Carrier of the growing fatty acid chain in fatty acid biosynthesis.</text>
</comment>
<dbReference type="InterPro" id="IPR002401">
    <property type="entry name" value="Cyt_P450_E_grp-I"/>
</dbReference>
<keyword evidence="6 15" id="KW-0444">Lipid biosynthesis</keyword>
<dbReference type="Gene3D" id="1.10.630.10">
    <property type="entry name" value="Cytochrome P450"/>
    <property type="match status" value="1"/>
</dbReference>
<evidence type="ECO:0000256" key="8">
    <source>
        <dbReference type="ARBA" id="ARBA00022723"/>
    </source>
</evidence>
<dbReference type="InterPro" id="IPR001128">
    <property type="entry name" value="Cyt_P450"/>
</dbReference>
<dbReference type="PRINTS" id="PR00463">
    <property type="entry name" value="EP450I"/>
</dbReference>
<dbReference type="InterPro" id="IPR017972">
    <property type="entry name" value="Cyt_P450_CS"/>
</dbReference>
<dbReference type="InterPro" id="IPR003231">
    <property type="entry name" value="ACP"/>
</dbReference>
<evidence type="ECO:0000256" key="6">
    <source>
        <dbReference type="ARBA" id="ARBA00022516"/>
    </source>
</evidence>